<dbReference type="EMBL" id="JAJAGQ010000015">
    <property type="protein sequence ID" value="KAJ8541681.1"/>
    <property type="molecule type" value="Genomic_DNA"/>
</dbReference>
<dbReference type="GO" id="GO:0003676">
    <property type="term" value="F:nucleic acid binding"/>
    <property type="evidence" value="ECO:0007669"/>
    <property type="project" value="InterPro"/>
</dbReference>
<dbReference type="SUPFAM" id="SSF53098">
    <property type="entry name" value="Ribonuclease H-like"/>
    <property type="match status" value="1"/>
</dbReference>
<comment type="caution">
    <text evidence="2">The sequence shown here is derived from an EMBL/GenBank/DDBJ whole genome shotgun (WGS) entry which is preliminary data.</text>
</comment>
<dbReference type="AlphaFoldDB" id="A0A9Q1LRW6"/>
<name>A0A9Q1LRW6_9SOLA</name>
<dbReference type="InterPro" id="IPR012337">
    <property type="entry name" value="RNaseH-like_sf"/>
</dbReference>
<dbReference type="Gene3D" id="3.30.420.10">
    <property type="entry name" value="Ribonuclease H-like superfamily/Ribonuclease H"/>
    <property type="match status" value="1"/>
</dbReference>
<reference evidence="3" key="1">
    <citation type="journal article" date="2023" name="Proc. Natl. Acad. Sci. U.S.A.">
        <title>Genomic and structural basis for evolution of tropane alkaloid biosynthesis.</title>
        <authorList>
            <person name="Wanga Y.-J."/>
            <person name="Taina T."/>
            <person name="Yua J.-Y."/>
            <person name="Lia J."/>
            <person name="Xua B."/>
            <person name="Chenc J."/>
            <person name="D'Auriad J.C."/>
            <person name="Huanga J.-P."/>
            <person name="Huanga S.-X."/>
        </authorList>
    </citation>
    <scope>NUCLEOTIDE SEQUENCE [LARGE SCALE GENOMIC DNA]</scope>
    <source>
        <strain evidence="3">cv. KIB-2019</strain>
    </source>
</reference>
<dbReference type="PANTHER" id="PTHR47723">
    <property type="entry name" value="OS05G0353850 PROTEIN"/>
    <property type="match status" value="1"/>
</dbReference>
<proteinExistence type="predicted"/>
<dbReference type="CDD" id="cd06222">
    <property type="entry name" value="RNase_H_like"/>
    <property type="match status" value="1"/>
</dbReference>
<accession>A0A9Q1LRW6</accession>
<dbReference type="InterPro" id="IPR002156">
    <property type="entry name" value="RNaseH_domain"/>
</dbReference>
<organism evidence="2 3">
    <name type="scientific">Anisodus acutangulus</name>
    <dbReference type="NCBI Taxonomy" id="402998"/>
    <lineage>
        <taxon>Eukaryota</taxon>
        <taxon>Viridiplantae</taxon>
        <taxon>Streptophyta</taxon>
        <taxon>Embryophyta</taxon>
        <taxon>Tracheophyta</taxon>
        <taxon>Spermatophyta</taxon>
        <taxon>Magnoliopsida</taxon>
        <taxon>eudicotyledons</taxon>
        <taxon>Gunneridae</taxon>
        <taxon>Pentapetalae</taxon>
        <taxon>asterids</taxon>
        <taxon>lamiids</taxon>
        <taxon>Solanales</taxon>
        <taxon>Solanaceae</taxon>
        <taxon>Solanoideae</taxon>
        <taxon>Hyoscyameae</taxon>
        <taxon>Anisodus</taxon>
    </lineage>
</organism>
<dbReference type="InterPro" id="IPR044730">
    <property type="entry name" value="RNase_H-like_dom_plant"/>
</dbReference>
<protein>
    <recommendedName>
        <fullName evidence="1">RNase H type-1 domain-containing protein</fullName>
    </recommendedName>
</protein>
<keyword evidence="3" id="KW-1185">Reference proteome</keyword>
<dbReference type="InterPro" id="IPR036397">
    <property type="entry name" value="RNaseH_sf"/>
</dbReference>
<feature type="domain" description="RNase H type-1" evidence="1">
    <location>
        <begin position="92"/>
        <end position="178"/>
    </location>
</feature>
<dbReference type="PANTHER" id="PTHR47723:SF19">
    <property type="entry name" value="POLYNUCLEOTIDYL TRANSFERASE, RIBONUCLEASE H-LIKE SUPERFAMILY PROTEIN"/>
    <property type="match status" value="1"/>
</dbReference>
<gene>
    <name evidence="2" type="ORF">K7X08_002497</name>
</gene>
<sequence>MRARNPVCSLVKGMLPQIICWEILKVRCNIRFSSINFNIQHSIRNIMSQITHAVKLQFPKVKEESTWHSLCNNIIKRCIRKSYKLVRWYPPPAGFIKLNSDGSCRGDDCGGGGILRNDKGKCISAYNNNLGKGTSNWAEAKALQHGLEICLNKGWRKIRIEADSLLLVQNIQGTIKTP</sequence>
<dbReference type="PROSITE" id="PS50879">
    <property type="entry name" value="RNASE_H_1"/>
    <property type="match status" value="1"/>
</dbReference>
<evidence type="ECO:0000313" key="3">
    <source>
        <dbReference type="Proteomes" id="UP001152561"/>
    </source>
</evidence>
<dbReference type="OrthoDB" id="1300568at2759"/>
<dbReference type="GO" id="GO:0004523">
    <property type="term" value="F:RNA-DNA hybrid ribonuclease activity"/>
    <property type="evidence" value="ECO:0007669"/>
    <property type="project" value="InterPro"/>
</dbReference>
<dbReference type="InterPro" id="IPR053151">
    <property type="entry name" value="RNase_H-like"/>
</dbReference>
<dbReference type="Proteomes" id="UP001152561">
    <property type="component" value="Unassembled WGS sequence"/>
</dbReference>
<evidence type="ECO:0000313" key="2">
    <source>
        <dbReference type="EMBL" id="KAJ8541681.1"/>
    </source>
</evidence>
<dbReference type="Pfam" id="PF13456">
    <property type="entry name" value="RVT_3"/>
    <property type="match status" value="1"/>
</dbReference>
<evidence type="ECO:0000259" key="1">
    <source>
        <dbReference type="PROSITE" id="PS50879"/>
    </source>
</evidence>